<dbReference type="EMBL" id="DS268448">
    <property type="protein sequence ID" value="EFP02630.1"/>
    <property type="molecule type" value="Genomic_DNA"/>
</dbReference>
<dbReference type="GeneID" id="9802448"/>
<dbReference type="InParanoid" id="E3MII8"/>
<evidence type="ECO:0000256" key="1">
    <source>
        <dbReference type="SAM" id="MobiDB-lite"/>
    </source>
</evidence>
<protein>
    <submittedName>
        <fullName evidence="2">Uncharacterized protein</fullName>
    </submittedName>
</protein>
<feature type="region of interest" description="Disordered" evidence="1">
    <location>
        <begin position="31"/>
        <end position="62"/>
    </location>
</feature>
<organism evidence="3">
    <name type="scientific">Caenorhabditis remanei</name>
    <name type="common">Caenorhabditis vulgaris</name>
    <dbReference type="NCBI Taxonomy" id="31234"/>
    <lineage>
        <taxon>Eukaryota</taxon>
        <taxon>Metazoa</taxon>
        <taxon>Ecdysozoa</taxon>
        <taxon>Nematoda</taxon>
        <taxon>Chromadorea</taxon>
        <taxon>Rhabditida</taxon>
        <taxon>Rhabditina</taxon>
        <taxon>Rhabditomorpha</taxon>
        <taxon>Rhabditoidea</taxon>
        <taxon>Rhabditidae</taxon>
        <taxon>Peloderinae</taxon>
        <taxon>Caenorhabditis</taxon>
    </lineage>
</organism>
<evidence type="ECO:0000313" key="2">
    <source>
        <dbReference type="EMBL" id="EFP02630.1"/>
    </source>
</evidence>
<dbReference type="HOGENOM" id="CLU_2906204_0_0_1"/>
<dbReference type="RefSeq" id="XP_003104020.2">
    <property type="nucleotide sequence ID" value="XM_003103972.2"/>
</dbReference>
<reference evidence="2" key="1">
    <citation type="submission" date="2007-07" db="EMBL/GenBank/DDBJ databases">
        <title>PCAP assembly of the Caenorhabditis remanei genome.</title>
        <authorList>
            <consortium name="The Caenorhabditis remanei Sequencing Consortium"/>
            <person name="Wilson R.K."/>
        </authorList>
    </citation>
    <scope>NUCLEOTIDE SEQUENCE [LARGE SCALE GENOMIC DNA]</scope>
    <source>
        <strain evidence="2">PB4641</strain>
    </source>
</reference>
<sequence length="62" mass="6809">MDIELILDDSARLALHMEPIDDNNIGELLEEMVDEGGEGGADAEDEEETGNENDRSDDDESD</sequence>
<dbReference type="KEGG" id="crq:GCK72_011498"/>
<dbReference type="AlphaFoldDB" id="E3MII8"/>
<dbReference type="CTD" id="9802448"/>
<keyword evidence="3" id="KW-1185">Reference proteome</keyword>
<proteinExistence type="predicted"/>
<name>E3MII8_CAERE</name>
<accession>E3MII8</accession>
<evidence type="ECO:0000313" key="3">
    <source>
        <dbReference type="Proteomes" id="UP000008281"/>
    </source>
</evidence>
<dbReference type="Proteomes" id="UP000008281">
    <property type="component" value="Unassembled WGS sequence"/>
</dbReference>
<gene>
    <name evidence="2" type="ORF">CRE_02380</name>
</gene>